<dbReference type="NCBIfam" id="TIGR03412">
    <property type="entry name" value="iscX_yfhJ"/>
    <property type="match status" value="1"/>
</dbReference>
<protein>
    <submittedName>
        <fullName evidence="1">Fe-S cluster assembly protein IscX</fullName>
    </submittedName>
</protein>
<name>A0A7G5DKN4_9PSED</name>
<reference evidence="1 2" key="1">
    <citation type="journal article" date="2020" name="G3 (Bethesda)">
        <title>CeMbio - The Caenorhabditis elegans Microbiome Resource.</title>
        <authorList>
            <person name="Dirksen P."/>
            <person name="Assie A."/>
            <person name="Zimmermann J."/>
            <person name="Zhang F."/>
            <person name="Tietje A.M."/>
            <person name="Marsh S.A."/>
            <person name="Felix M.A."/>
            <person name="Shapira M."/>
            <person name="Kaleta C."/>
            <person name="Schulenburg H."/>
            <person name="Samuel B."/>
        </authorList>
    </citation>
    <scope>NUCLEOTIDE SEQUENCE [LARGE SCALE GENOMIC DNA]</scope>
    <source>
        <strain evidence="1 2">MSPm1</strain>
    </source>
</reference>
<dbReference type="PANTHER" id="PTHR37532:SF1">
    <property type="entry name" value="PROTEIN ISCX"/>
    <property type="match status" value="1"/>
</dbReference>
<dbReference type="SUPFAM" id="SSF140319">
    <property type="entry name" value="IscX-like"/>
    <property type="match status" value="1"/>
</dbReference>
<dbReference type="InterPro" id="IPR036762">
    <property type="entry name" value="IscX-like_sf"/>
</dbReference>
<gene>
    <name evidence="1" type="primary">iscX</name>
    <name evidence="1" type="ORF">HS968_20060</name>
</gene>
<dbReference type="Pfam" id="PF04384">
    <property type="entry name" value="Fe-S_assembly"/>
    <property type="match status" value="1"/>
</dbReference>
<dbReference type="Gene3D" id="1.10.10.600">
    <property type="entry name" value="IscX-like"/>
    <property type="match status" value="1"/>
</dbReference>
<accession>A0A7G5DKN4</accession>
<dbReference type="PIRSF" id="PIRSF039003">
    <property type="entry name" value="IscX"/>
    <property type="match status" value="1"/>
</dbReference>
<dbReference type="InterPro" id="IPR007479">
    <property type="entry name" value="ISC_FeS_clus_asmbl_IscsX"/>
</dbReference>
<evidence type="ECO:0000313" key="1">
    <source>
        <dbReference type="EMBL" id="QMV62309.1"/>
    </source>
</evidence>
<dbReference type="RefSeq" id="WP_182368403.1">
    <property type="nucleotide sequence ID" value="NZ_CP059139.1"/>
</dbReference>
<sequence length="66" mass="7556">MSLKWVDVLEIAIQLSEQKPDVDPRYVNFVDLRSWVLALPAFSDDPQRGGEKVLEAIQAAWIEEND</sequence>
<keyword evidence="2" id="KW-1185">Reference proteome</keyword>
<evidence type="ECO:0000313" key="2">
    <source>
        <dbReference type="Proteomes" id="UP000515276"/>
    </source>
</evidence>
<dbReference type="Proteomes" id="UP000515276">
    <property type="component" value="Chromosome"/>
</dbReference>
<dbReference type="PANTHER" id="PTHR37532">
    <property type="entry name" value="PROTEIN ISCX"/>
    <property type="match status" value="1"/>
</dbReference>
<organism evidence="1 2">
    <name type="scientific">Pseudomonas berkeleyensis</name>
    <dbReference type="NCBI Taxonomy" id="2726956"/>
    <lineage>
        <taxon>Bacteria</taxon>
        <taxon>Pseudomonadati</taxon>
        <taxon>Pseudomonadota</taxon>
        <taxon>Gammaproteobacteria</taxon>
        <taxon>Pseudomonadales</taxon>
        <taxon>Pseudomonadaceae</taxon>
        <taxon>Pseudomonas</taxon>
    </lineage>
</organism>
<dbReference type="AlphaFoldDB" id="A0A7G5DKN4"/>
<dbReference type="GO" id="GO:0008198">
    <property type="term" value="F:ferrous iron binding"/>
    <property type="evidence" value="ECO:0007669"/>
    <property type="project" value="TreeGrafter"/>
</dbReference>
<proteinExistence type="predicted"/>
<dbReference type="GO" id="GO:0005829">
    <property type="term" value="C:cytosol"/>
    <property type="evidence" value="ECO:0007669"/>
    <property type="project" value="TreeGrafter"/>
</dbReference>
<dbReference type="GO" id="GO:0016226">
    <property type="term" value="P:iron-sulfur cluster assembly"/>
    <property type="evidence" value="ECO:0007669"/>
    <property type="project" value="UniProtKB-UniRule"/>
</dbReference>
<dbReference type="EMBL" id="CP059139">
    <property type="protein sequence ID" value="QMV62309.1"/>
    <property type="molecule type" value="Genomic_DNA"/>
</dbReference>